<sequence>MLKKSKTKTTISVLCMLLILIISTFIFTACDQAQTATHNIQTEADKFNVYRKMTFVNLYTGELLYSAEGYFSVQTTYSNDYQGQQEIALVFKVAPNEFKMDYFSIAENVCYVIEQTENTHTNPYYWNIVWYIAIPNNIGG</sequence>
<dbReference type="EMBL" id="BK015012">
    <property type="protein sequence ID" value="DAD87043.1"/>
    <property type="molecule type" value="Genomic_DNA"/>
</dbReference>
<proteinExistence type="predicted"/>
<dbReference type="Pfam" id="PF25682">
    <property type="entry name" value="Phage_VG64"/>
    <property type="match status" value="1"/>
</dbReference>
<organism evidence="1">
    <name type="scientific">Myoviridae sp. ctRRy11</name>
    <dbReference type="NCBI Taxonomy" id="2826651"/>
    <lineage>
        <taxon>Viruses</taxon>
        <taxon>Duplodnaviria</taxon>
        <taxon>Heunggongvirae</taxon>
        <taxon>Uroviricota</taxon>
        <taxon>Caudoviricetes</taxon>
    </lineage>
</organism>
<name>A0A8S5MYU0_9CAUD</name>
<accession>A0A8S5MYU0</accession>
<dbReference type="PROSITE" id="PS51257">
    <property type="entry name" value="PROKAR_LIPOPROTEIN"/>
    <property type="match status" value="1"/>
</dbReference>
<reference evidence="1" key="1">
    <citation type="journal article" date="2021" name="Proc. Natl. Acad. Sci. U.S.A.">
        <title>A Catalog of Tens of Thousands of Viruses from Human Metagenomes Reveals Hidden Associations with Chronic Diseases.</title>
        <authorList>
            <person name="Tisza M.J."/>
            <person name="Buck C.B."/>
        </authorList>
    </citation>
    <scope>NUCLEOTIDE SEQUENCE</scope>
    <source>
        <strain evidence="1">CtRRy11</strain>
    </source>
</reference>
<protein>
    <submittedName>
        <fullName evidence="1">Sigma factor regulator N-terminal</fullName>
    </submittedName>
</protein>
<dbReference type="InterPro" id="IPR058243">
    <property type="entry name" value="Phage_VG64"/>
</dbReference>
<evidence type="ECO:0000313" key="1">
    <source>
        <dbReference type="EMBL" id="DAD87043.1"/>
    </source>
</evidence>